<keyword evidence="3" id="KW-0808">Transferase</keyword>
<evidence type="ECO:0000256" key="3">
    <source>
        <dbReference type="ARBA" id="ARBA00022679"/>
    </source>
</evidence>
<gene>
    <name evidence="7" type="ORF">J4H92_01440</name>
</gene>
<comment type="caution">
    <text evidence="7">The sequence shown here is derived from an EMBL/GenBank/DDBJ whole genome shotgun (WGS) entry which is preliminary data.</text>
</comment>
<dbReference type="AlphaFoldDB" id="A0A939SAM1"/>
<keyword evidence="8" id="KW-1185">Reference proteome</keyword>
<keyword evidence="5" id="KW-0902">Two-component regulatory system</keyword>
<protein>
    <recommendedName>
        <fullName evidence="2">histidine kinase</fullName>
        <ecNumber evidence="2">2.7.13.3</ecNumber>
    </recommendedName>
</protein>
<organism evidence="7 8">
    <name type="scientific">Leucobacter weissii</name>
    <dbReference type="NCBI Taxonomy" id="1983706"/>
    <lineage>
        <taxon>Bacteria</taxon>
        <taxon>Bacillati</taxon>
        <taxon>Actinomycetota</taxon>
        <taxon>Actinomycetes</taxon>
        <taxon>Micrococcales</taxon>
        <taxon>Microbacteriaceae</taxon>
        <taxon>Leucobacter</taxon>
    </lineage>
</organism>
<dbReference type="Gene3D" id="3.30.565.10">
    <property type="entry name" value="Histidine kinase-like ATPase, C-terminal domain"/>
    <property type="match status" value="1"/>
</dbReference>
<dbReference type="GO" id="GO:0004673">
    <property type="term" value="F:protein histidine kinase activity"/>
    <property type="evidence" value="ECO:0007669"/>
    <property type="project" value="UniProtKB-EC"/>
</dbReference>
<dbReference type="Proteomes" id="UP000664382">
    <property type="component" value="Unassembled WGS sequence"/>
</dbReference>
<evidence type="ECO:0000256" key="2">
    <source>
        <dbReference type="ARBA" id="ARBA00012438"/>
    </source>
</evidence>
<dbReference type="PANTHER" id="PTHR24421">
    <property type="entry name" value="NITRATE/NITRITE SENSOR PROTEIN NARX-RELATED"/>
    <property type="match status" value="1"/>
</dbReference>
<keyword evidence="6" id="KW-0472">Membrane</keyword>
<sequence length="395" mass="43638">MPQRVFHRISAALASSGSSRLDRLVRVVIGPRLVDPPIRVFALIYAFSGISPLRAETDEVWYLLFIYPLAVGVILLTPFAAGISGLLATGLFIVFIAVYPDYINPFLAPIMFAAAVLLAKLRWRLSLVLTGAAFLVVALEHRLEILVATPFSLLLYTWSTGSALALTGAYLEWRVNRETARKIEAAREHEREVQRIRFGLMNDTHDTVEHSLALQSGIIRAAAHEPDDQERTRMLGELALVNRDAQQQLRQLLLRLAEHDEEQPRSEVRFETEVARIANSLAAAAETGGTRVRVRVGDLPDAVPPEMMEDVRFVLRELITNMVKHAGDGPCELNVTRSAENGQATLSFETTNSGTADVGLTPRSLGYRAETRGGTCRMVAENGVVHVRLSFPIPD</sequence>
<keyword evidence="4" id="KW-0418">Kinase</keyword>
<dbReference type="GO" id="GO:0000160">
    <property type="term" value="P:phosphorelay signal transduction system"/>
    <property type="evidence" value="ECO:0007669"/>
    <property type="project" value="UniProtKB-KW"/>
</dbReference>
<evidence type="ECO:0000256" key="4">
    <source>
        <dbReference type="ARBA" id="ARBA00022777"/>
    </source>
</evidence>
<dbReference type="EMBL" id="JAGDYM010000003">
    <property type="protein sequence ID" value="MBO1900610.1"/>
    <property type="molecule type" value="Genomic_DNA"/>
</dbReference>
<evidence type="ECO:0000256" key="5">
    <source>
        <dbReference type="ARBA" id="ARBA00023012"/>
    </source>
</evidence>
<evidence type="ECO:0000256" key="1">
    <source>
        <dbReference type="ARBA" id="ARBA00000085"/>
    </source>
</evidence>
<dbReference type="RefSeq" id="WP_208095249.1">
    <property type="nucleotide sequence ID" value="NZ_JAGDYM010000003.1"/>
</dbReference>
<comment type="catalytic activity">
    <reaction evidence="1">
        <text>ATP + protein L-histidine = ADP + protein N-phospho-L-histidine.</text>
        <dbReference type="EC" id="2.7.13.3"/>
    </reaction>
</comment>
<evidence type="ECO:0000256" key="6">
    <source>
        <dbReference type="SAM" id="Phobius"/>
    </source>
</evidence>
<accession>A0A939SAM1</accession>
<evidence type="ECO:0000313" key="7">
    <source>
        <dbReference type="EMBL" id="MBO1900610.1"/>
    </source>
</evidence>
<proteinExistence type="predicted"/>
<reference evidence="7" key="1">
    <citation type="submission" date="2021-03" db="EMBL/GenBank/DDBJ databases">
        <title>Leucobacter chromiisoli sp. nov., isolated from chromium-containing soil of chemical plant.</title>
        <authorList>
            <person name="Xu Z."/>
        </authorList>
    </citation>
    <scope>NUCLEOTIDE SEQUENCE</scope>
    <source>
        <strain evidence="7">S27</strain>
    </source>
</reference>
<keyword evidence="6" id="KW-0812">Transmembrane</keyword>
<keyword evidence="6" id="KW-1133">Transmembrane helix</keyword>
<evidence type="ECO:0000313" key="8">
    <source>
        <dbReference type="Proteomes" id="UP000664382"/>
    </source>
</evidence>
<name>A0A939SAM1_9MICO</name>
<dbReference type="EC" id="2.7.13.3" evidence="2"/>
<feature type="transmembrane region" description="Helical" evidence="6">
    <location>
        <begin position="126"/>
        <end position="143"/>
    </location>
</feature>
<dbReference type="InterPro" id="IPR036890">
    <property type="entry name" value="HATPase_C_sf"/>
</dbReference>
<feature type="transmembrane region" description="Helical" evidence="6">
    <location>
        <begin position="155"/>
        <end position="173"/>
    </location>
</feature>
<feature type="transmembrane region" description="Helical" evidence="6">
    <location>
        <begin position="63"/>
        <end position="96"/>
    </location>
</feature>
<dbReference type="PANTHER" id="PTHR24421:SF10">
    <property type="entry name" value="NITRATE_NITRITE SENSOR PROTEIN NARQ"/>
    <property type="match status" value="1"/>
</dbReference>
<dbReference type="InterPro" id="IPR050482">
    <property type="entry name" value="Sensor_HK_TwoCompSys"/>
</dbReference>